<dbReference type="SUPFAM" id="SSF53335">
    <property type="entry name" value="S-adenosyl-L-methionine-dependent methyltransferases"/>
    <property type="match status" value="1"/>
</dbReference>
<sequence length="353" mass="38359">MDDMQVALLAVGLSDFEGDRSIEAMFGSVPRSHACPLSVTPVRHELEQVDNFRVARVGDKTQRTSRQYAYKVCSILRRAPNKPTWETTYLCQTCSNAHGSGVVYLCQAPASTVPQDPWILPHAARSGMPCGGTALIRQKAIAIAAEHRNDGLGSSRNSDSEESEEEEEPTADALLEQLTTLLTVPDAISVVTTMFSNITTSDIRQESGKTYNNAGELLPSGLATMIAVKVLLDENDVFLDVGAGIGNVLAQVALTTKVSTCLGVEMRRDLCSLSVRHMRHHADAYPLHRNVVMASADVRDVSLSSQAPISKATIILANYFLFEKAAKLVLARENKHNAERTFSCFNVSLLPTA</sequence>
<evidence type="ECO:0000256" key="5">
    <source>
        <dbReference type="ARBA" id="ARBA00022679"/>
    </source>
</evidence>
<feature type="domain" description="DOT1" evidence="13">
    <location>
        <begin position="80"/>
        <end position="353"/>
    </location>
</feature>
<evidence type="ECO:0000313" key="15">
    <source>
        <dbReference type="Proteomes" id="UP000735874"/>
    </source>
</evidence>
<evidence type="ECO:0000256" key="4">
    <source>
        <dbReference type="ARBA" id="ARBA00022603"/>
    </source>
</evidence>
<proteinExistence type="inferred from homology"/>
<dbReference type="EMBL" id="RCMG01000086">
    <property type="protein sequence ID" value="KAG2864191.1"/>
    <property type="molecule type" value="Genomic_DNA"/>
</dbReference>
<evidence type="ECO:0000256" key="2">
    <source>
        <dbReference type="ARBA" id="ARBA00012190"/>
    </source>
</evidence>
<dbReference type="PANTHER" id="PTHR21451:SF0">
    <property type="entry name" value="HISTONE-LYSINE N-METHYLTRANSFERASE, H3 LYSINE-79 SPECIFIC"/>
    <property type="match status" value="1"/>
</dbReference>
<dbReference type="GO" id="GO:0140956">
    <property type="term" value="F:histone H3K79 trimethyltransferase activity"/>
    <property type="evidence" value="ECO:0007669"/>
    <property type="project" value="UniProtKB-EC"/>
</dbReference>
<evidence type="ECO:0000256" key="12">
    <source>
        <dbReference type="SAM" id="MobiDB-lite"/>
    </source>
</evidence>
<dbReference type="PANTHER" id="PTHR21451">
    <property type="entry name" value="HISTONE H3 METHYLTRANSFERASE"/>
    <property type="match status" value="1"/>
</dbReference>
<dbReference type="GO" id="GO:0005634">
    <property type="term" value="C:nucleus"/>
    <property type="evidence" value="ECO:0007669"/>
    <property type="project" value="UniProtKB-SubCell"/>
</dbReference>
<keyword evidence="7 11" id="KW-0156">Chromatin regulator</keyword>
<accession>A0A8T0ZNX8</accession>
<dbReference type="InterPro" id="IPR029063">
    <property type="entry name" value="SAM-dependent_MTases_sf"/>
</dbReference>
<keyword evidence="8 11" id="KW-0539">Nucleus</keyword>
<evidence type="ECO:0000256" key="3">
    <source>
        <dbReference type="ARBA" id="ARBA00020987"/>
    </source>
</evidence>
<dbReference type="Gene3D" id="3.40.50.150">
    <property type="entry name" value="Vaccinia Virus protein VP39"/>
    <property type="match status" value="1"/>
</dbReference>
<dbReference type="Proteomes" id="UP000735874">
    <property type="component" value="Unassembled WGS sequence"/>
</dbReference>
<dbReference type="VEuPathDB" id="FungiDB:PC110_g12858"/>
<evidence type="ECO:0000256" key="10">
    <source>
        <dbReference type="ARBA" id="ARBA00047770"/>
    </source>
</evidence>
<dbReference type="InterPro" id="IPR025789">
    <property type="entry name" value="DOT1_dom"/>
</dbReference>
<dbReference type="GO" id="GO:0000077">
    <property type="term" value="P:DNA damage checkpoint signaling"/>
    <property type="evidence" value="ECO:0007669"/>
    <property type="project" value="TreeGrafter"/>
</dbReference>
<dbReference type="AlphaFoldDB" id="A0A8T0ZNX8"/>
<evidence type="ECO:0000256" key="1">
    <source>
        <dbReference type="ARBA" id="ARBA00004123"/>
    </source>
</evidence>
<evidence type="ECO:0000256" key="8">
    <source>
        <dbReference type="ARBA" id="ARBA00023242"/>
    </source>
</evidence>
<dbReference type="PROSITE" id="PS51569">
    <property type="entry name" value="DOT1"/>
    <property type="match status" value="1"/>
</dbReference>
<comment type="miscellaneous">
    <text evidence="11">In contrast to other lysine histone methyltransferases, it does not contain a SET domain, suggesting the existence of another mechanism for methylation of lysine residues of histones.</text>
</comment>
<comment type="catalytic activity">
    <reaction evidence="10 11">
        <text>L-lysyl(79)-[histone H3] + 3 S-adenosyl-L-methionine = N(6),N(6),N(6)-trimethyl-L-lysyl(79)-[histone H3] + 3 S-adenosyl-L-homocysteine + 3 H(+)</text>
        <dbReference type="Rhea" id="RHEA:60328"/>
        <dbReference type="Rhea" id="RHEA-COMP:15549"/>
        <dbReference type="Rhea" id="RHEA-COMP:15552"/>
        <dbReference type="ChEBI" id="CHEBI:15378"/>
        <dbReference type="ChEBI" id="CHEBI:29969"/>
        <dbReference type="ChEBI" id="CHEBI:57856"/>
        <dbReference type="ChEBI" id="CHEBI:59789"/>
        <dbReference type="ChEBI" id="CHEBI:61961"/>
        <dbReference type="EC" id="2.1.1.360"/>
    </reaction>
</comment>
<keyword evidence="4 11" id="KW-0489">Methyltransferase</keyword>
<dbReference type="GO" id="GO:0006281">
    <property type="term" value="P:DNA repair"/>
    <property type="evidence" value="ECO:0007669"/>
    <property type="project" value="TreeGrafter"/>
</dbReference>
<evidence type="ECO:0000256" key="7">
    <source>
        <dbReference type="ARBA" id="ARBA00022853"/>
    </source>
</evidence>
<evidence type="ECO:0000256" key="9">
    <source>
        <dbReference type="ARBA" id="ARBA00029821"/>
    </source>
</evidence>
<evidence type="ECO:0000256" key="11">
    <source>
        <dbReference type="RuleBase" id="RU271113"/>
    </source>
</evidence>
<feature type="compositionally biased region" description="Acidic residues" evidence="12">
    <location>
        <begin position="160"/>
        <end position="170"/>
    </location>
</feature>
<dbReference type="Pfam" id="PF08123">
    <property type="entry name" value="DOT1"/>
    <property type="match status" value="1"/>
</dbReference>
<gene>
    <name evidence="14" type="ORF">PC113_g4795</name>
</gene>
<keyword evidence="6 11" id="KW-0949">S-adenosyl-L-methionine</keyword>
<dbReference type="GO" id="GO:0032259">
    <property type="term" value="P:methylation"/>
    <property type="evidence" value="ECO:0007669"/>
    <property type="project" value="UniProtKB-KW"/>
</dbReference>
<reference evidence="14" key="1">
    <citation type="submission" date="2018-10" db="EMBL/GenBank/DDBJ databases">
        <title>Effector identification in a new, highly contiguous assembly of the strawberry crown rot pathogen Phytophthora cactorum.</title>
        <authorList>
            <person name="Armitage A.D."/>
            <person name="Nellist C.F."/>
            <person name="Bates H."/>
            <person name="Vickerstaff R.J."/>
            <person name="Harrison R.J."/>
        </authorList>
    </citation>
    <scope>NUCLEOTIDE SEQUENCE</scope>
    <source>
        <strain evidence="14">15-7</strain>
    </source>
</reference>
<evidence type="ECO:0000259" key="13">
    <source>
        <dbReference type="PROSITE" id="PS51569"/>
    </source>
</evidence>
<evidence type="ECO:0000256" key="6">
    <source>
        <dbReference type="ARBA" id="ARBA00022691"/>
    </source>
</evidence>
<comment type="caution">
    <text evidence="14">The sequence shown here is derived from an EMBL/GenBank/DDBJ whole genome shotgun (WGS) entry which is preliminary data.</text>
</comment>
<comment type="similarity">
    <text evidence="11">Belongs to the class I-like SAM-binding methyltransferase superfamily. DOT1 family.</text>
</comment>
<evidence type="ECO:0000313" key="14">
    <source>
        <dbReference type="EMBL" id="KAG2864191.1"/>
    </source>
</evidence>
<comment type="function">
    <text evidence="11">Histone methyltransferase that specifically trimethylates histone H3 to form H3K79me3. This methylation is required for telomere silencing and for the pachytene checkpoint during the meiotic cell cycle by allowing the recruitment of RAD9 to double strand breaks. Nucleosomes are preferred as substrate compared to free histone.</text>
</comment>
<comment type="subcellular location">
    <subcellularLocation>
        <location evidence="1 11">Nucleus</location>
    </subcellularLocation>
</comment>
<organism evidence="14 15">
    <name type="scientific">Phytophthora cactorum</name>
    <dbReference type="NCBI Taxonomy" id="29920"/>
    <lineage>
        <taxon>Eukaryota</taxon>
        <taxon>Sar</taxon>
        <taxon>Stramenopiles</taxon>
        <taxon>Oomycota</taxon>
        <taxon>Peronosporomycetes</taxon>
        <taxon>Peronosporales</taxon>
        <taxon>Peronosporaceae</taxon>
        <taxon>Phytophthora</taxon>
    </lineage>
</organism>
<feature type="region of interest" description="Disordered" evidence="12">
    <location>
        <begin position="148"/>
        <end position="171"/>
    </location>
</feature>
<keyword evidence="5 11" id="KW-0808">Transferase</keyword>
<dbReference type="InterPro" id="IPR030445">
    <property type="entry name" value="H3-K79_meTrfase"/>
</dbReference>
<dbReference type="EC" id="2.1.1.360" evidence="2 11"/>
<dbReference type="VEuPathDB" id="FungiDB:PC110_g12857"/>
<protein>
    <recommendedName>
        <fullName evidence="3 11">Histone-lysine N-methyltransferase, H3 lysine-79 specific</fullName>
        <ecNumber evidence="2 11">2.1.1.360</ecNumber>
    </recommendedName>
    <alternativeName>
        <fullName evidence="9 11">Histone H3-K79 methyltransferase</fullName>
    </alternativeName>
</protein>
<name>A0A8T0ZNX8_9STRA</name>